<protein>
    <submittedName>
        <fullName evidence="1">Uncharacterized protein</fullName>
    </submittedName>
</protein>
<name>A0A316DHV2_9BACT</name>
<evidence type="ECO:0000313" key="1">
    <source>
        <dbReference type="EMBL" id="PWK17218.1"/>
    </source>
</evidence>
<evidence type="ECO:0000313" key="2">
    <source>
        <dbReference type="Proteomes" id="UP000245489"/>
    </source>
</evidence>
<comment type="caution">
    <text evidence="1">The sequence shown here is derived from an EMBL/GenBank/DDBJ whole genome shotgun (WGS) entry which is preliminary data.</text>
</comment>
<dbReference type="EMBL" id="QGGO01000037">
    <property type="protein sequence ID" value="PWK17218.1"/>
    <property type="molecule type" value="Genomic_DNA"/>
</dbReference>
<sequence>MDTNQYLTLVNVNGQTVHVSHPEKTLSFAFKIQAKLESCKNDNGLGSELYDFTADLSKQLSQMKDHQRIKN</sequence>
<gene>
    <name evidence="1" type="ORF">LV89_04504</name>
</gene>
<dbReference type="Proteomes" id="UP000245489">
    <property type="component" value="Unassembled WGS sequence"/>
</dbReference>
<proteinExistence type="predicted"/>
<reference evidence="1 2" key="1">
    <citation type="submission" date="2018-05" db="EMBL/GenBank/DDBJ databases">
        <title>Genomic Encyclopedia of Archaeal and Bacterial Type Strains, Phase II (KMG-II): from individual species to whole genera.</title>
        <authorList>
            <person name="Goeker M."/>
        </authorList>
    </citation>
    <scope>NUCLEOTIDE SEQUENCE [LARGE SCALE GENOMIC DNA]</scope>
    <source>
        <strain evidence="1 2">DSM 22214</strain>
    </source>
</reference>
<organism evidence="1 2">
    <name type="scientific">Arcicella aurantiaca</name>
    <dbReference type="NCBI Taxonomy" id="591202"/>
    <lineage>
        <taxon>Bacteria</taxon>
        <taxon>Pseudomonadati</taxon>
        <taxon>Bacteroidota</taxon>
        <taxon>Cytophagia</taxon>
        <taxon>Cytophagales</taxon>
        <taxon>Flectobacillaceae</taxon>
        <taxon>Arcicella</taxon>
    </lineage>
</organism>
<dbReference type="AlphaFoldDB" id="A0A316DHV2"/>
<keyword evidence="2" id="KW-1185">Reference proteome</keyword>
<accession>A0A316DHV2</accession>
<dbReference type="RefSeq" id="WP_109745153.1">
    <property type="nucleotide sequence ID" value="NZ_QGGO01000037.1"/>
</dbReference>